<feature type="transmembrane region" description="Helical" evidence="1">
    <location>
        <begin position="125"/>
        <end position="148"/>
    </location>
</feature>
<evidence type="ECO:0000256" key="1">
    <source>
        <dbReference type="SAM" id="Phobius"/>
    </source>
</evidence>
<dbReference type="PANTHER" id="PTHR46211:SF8">
    <property type="entry name" value="PHOSPHODIESTERASE"/>
    <property type="match status" value="1"/>
</dbReference>
<proteinExistence type="predicted"/>
<organism evidence="3 4">
    <name type="scientific">Ruminococcus gauvreauii</name>
    <dbReference type="NCBI Taxonomy" id="438033"/>
    <lineage>
        <taxon>Bacteria</taxon>
        <taxon>Bacillati</taxon>
        <taxon>Bacillota</taxon>
        <taxon>Clostridia</taxon>
        <taxon>Eubacteriales</taxon>
        <taxon>Oscillospiraceae</taxon>
        <taxon>Ruminococcus</taxon>
    </lineage>
</organism>
<evidence type="ECO:0000259" key="2">
    <source>
        <dbReference type="PROSITE" id="PS51704"/>
    </source>
</evidence>
<feature type="transmembrane region" description="Helical" evidence="1">
    <location>
        <begin position="217"/>
        <end position="249"/>
    </location>
</feature>
<evidence type="ECO:0000313" key="4">
    <source>
        <dbReference type="Proteomes" id="UP001060164"/>
    </source>
</evidence>
<name>A0ABY5VH86_9FIRM</name>
<gene>
    <name evidence="3" type="ORF">NQ502_02185</name>
</gene>
<feature type="transmembrane region" description="Helical" evidence="1">
    <location>
        <begin position="168"/>
        <end position="192"/>
    </location>
</feature>
<dbReference type="PANTHER" id="PTHR46211">
    <property type="entry name" value="GLYCEROPHOSPHORYL DIESTER PHOSPHODIESTERASE"/>
    <property type="match status" value="1"/>
</dbReference>
<evidence type="ECO:0000313" key="3">
    <source>
        <dbReference type="EMBL" id="UWP59895.1"/>
    </source>
</evidence>
<feature type="transmembrane region" description="Helical" evidence="1">
    <location>
        <begin position="12"/>
        <end position="35"/>
    </location>
</feature>
<feature type="transmembrane region" description="Helical" evidence="1">
    <location>
        <begin position="317"/>
        <end position="337"/>
    </location>
</feature>
<dbReference type="InterPro" id="IPR030395">
    <property type="entry name" value="GP_PDE_dom"/>
</dbReference>
<dbReference type="CDD" id="cd08579">
    <property type="entry name" value="GDPD_memb_like"/>
    <property type="match status" value="1"/>
</dbReference>
<accession>A0ABY5VH86</accession>
<dbReference type="SUPFAM" id="SSF51695">
    <property type="entry name" value="PLC-like phosphodiesterases"/>
    <property type="match status" value="1"/>
</dbReference>
<dbReference type="InterPro" id="IPR017946">
    <property type="entry name" value="PLC-like_Pdiesterase_TIM-brl"/>
</dbReference>
<sequence>MRTFLKDVYRIWKLNGISLFLFELIYRVATSAVIIRLTDWFISISLKQQKYSYLTAENFVKFICHPLTLILLAVILLCMAFAVLLEISAVFWCIQCSMLNEKTYVPGIIKNGITNSFLFIRHHPVFWSIYMLGTMPFLGLHFIIWEIANVKILEFTAIQIYKVFPVTWLLVLLCVIIVAGSVIITFSLPYCITENRRIRLGIKLAAVRLKRHFGKSVAGVVLMQILVLAVTAAAYLMAVALIVGIIIIFMKPSFRISGVLTYGNGAKSIIGLCAGSAGIIFGLLAVGGIYFPRRGKQYLKRISQKNRGKYRVFRRRSMAYLATSFLIAAEAGGILYVNLARGNVNNMVLSSFSVTAHRGGALMAPENTMSAMEYAVASMSDYAEIDVQETKDDILVLLHDNNLKRTTGLNANVWDMAYQEVAQLDAGVKFNKRFLGEKVPTLDEIIKYSRGKIRLNIEVKSNGHNKNIVSKVIKCIEDNDFEDQCILTSMNYGFLKQAKELNPDIKTGYIMTMTYGSIRDIECADLFSVKHTYVTRWFVKEAHACGKEVHAWTVNYPGDVQRMITYGADGVITDDPALVHRIYLGEEDKKTGFWGLMKYAVK</sequence>
<dbReference type="InterPro" id="IPR018476">
    <property type="entry name" value="GlyceroP-diester-Pdiesterase_M"/>
</dbReference>
<feature type="domain" description="GP-PDE" evidence="2">
    <location>
        <begin position="352"/>
        <end position="583"/>
    </location>
</feature>
<feature type="transmembrane region" description="Helical" evidence="1">
    <location>
        <begin position="69"/>
        <end position="94"/>
    </location>
</feature>
<feature type="transmembrane region" description="Helical" evidence="1">
    <location>
        <begin position="269"/>
        <end position="291"/>
    </location>
</feature>
<dbReference type="Pfam" id="PF03009">
    <property type="entry name" value="GDPD"/>
    <property type="match status" value="1"/>
</dbReference>
<dbReference type="Proteomes" id="UP001060164">
    <property type="component" value="Chromosome"/>
</dbReference>
<keyword evidence="1" id="KW-0472">Membrane</keyword>
<protein>
    <submittedName>
        <fullName evidence="3">Glycerophosphodiester phosphodiesterase</fullName>
    </submittedName>
</protein>
<keyword evidence="1" id="KW-0812">Transmembrane</keyword>
<dbReference type="EMBL" id="CP102290">
    <property type="protein sequence ID" value="UWP59895.1"/>
    <property type="molecule type" value="Genomic_DNA"/>
</dbReference>
<keyword evidence="1" id="KW-1133">Transmembrane helix</keyword>
<dbReference type="Pfam" id="PF10110">
    <property type="entry name" value="GPDPase_memb"/>
    <property type="match status" value="1"/>
</dbReference>
<dbReference type="RefSeq" id="WP_028528058.1">
    <property type="nucleotide sequence ID" value="NZ_CABLBR010000007.1"/>
</dbReference>
<dbReference type="Gene3D" id="3.20.20.190">
    <property type="entry name" value="Phosphatidylinositol (PI) phosphodiesterase"/>
    <property type="match status" value="1"/>
</dbReference>
<keyword evidence="4" id="KW-1185">Reference proteome</keyword>
<dbReference type="PROSITE" id="PS51704">
    <property type="entry name" value="GP_PDE"/>
    <property type="match status" value="1"/>
</dbReference>
<reference evidence="3" key="1">
    <citation type="journal article" date="2022" name="Cell">
        <title>Design, construction, and in vivo augmentation of a complex gut microbiome.</title>
        <authorList>
            <person name="Cheng A.G."/>
            <person name="Ho P.Y."/>
            <person name="Aranda-Diaz A."/>
            <person name="Jain S."/>
            <person name="Yu F.B."/>
            <person name="Meng X."/>
            <person name="Wang M."/>
            <person name="Iakiviak M."/>
            <person name="Nagashima K."/>
            <person name="Zhao A."/>
            <person name="Murugkar P."/>
            <person name="Patil A."/>
            <person name="Atabakhsh K."/>
            <person name="Weakley A."/>
            <person name="Yan J."/>
            <person name="Brumbaugh A.R."/>
            <person name="Higginbottom S."/>
            <person name="Dimas A."/>
            <person name="Shiver A.L."/>
            <person name="Deutschbauer A."/>
            <person name="Neff N."/>
            <person name="Sonnenburg J.L."/>
            <person name="Huang K.C."/>
            <person name="Fischbach M.A."/>
        </authorList>
    </citation>
    <scope>NUCLEOTIDE SEQUENCE</scope>
    <source>
        <strain evidence="3">DSM 19829</strain>
    </source>
</reference>